<proteinExistence type="predicted"/>
<dbReference type="EMBL" id="AOLW01000047">
    <property type="protein sequence ID" value="EMA17182.1"/>
    <property type="molecule type" value="Genomic_DNA"/>
</dbReference>
<dbReference type="PATRIC" id="fig|1227452.3.peg.3575"/>
<name>M0K718_9EURY</name>
<keyword evidence="2" id="KW-1185">Reference proteome</keyword>
<sequence length="476" mass="52010">MSDPYPIDPNTDSSIDLATVIEVLADDPKIVGDRSDYHPTRGRVVKETPSGDRWLGNGDQWISLESDVGLSSPSVSTEKLYTVTGDTLADINQAISDHQYIKLDPTKTYSGDTTITIDPKGPRDILVMAYGAEIEYTGSGVAVDILPNAGAGSDDRVEWRGGYIRGPGPSTTGSRGIRLIDAFRHQITPSVVDGFEYGVYLKNEDLYTEDNDIVIKRIKDCKSGIRLEGATFTGGAGTDSFKSLKFHSSIAQCEIGFDMRDAYIMANARLDFVTFVNTGKIGWRVDGSLRGAEVVANFDSAGSDGGLGVELISLDKHAGHTICTFAGVDAKFEDPNDTPFIHSRAEVGDVVYDRNTKLHERTADSYYGTRKMQRDRYRIGLADERTDYLQFQDADGTNRAFFAKNQFNHPALFISESGRRFEVWNEADNENANIRGGDIQARGGKVEFGSNGAHIYINGSGELVAVDDDGNETTIS</sequence>
<organism evidence="1 2">
    <name type="scientific">Haloarcula amylolytica JCM 13557</name>
    <dbReference type="NCBI Taxonomy" id="1227452"/>
    <lineage>
        <taxon>Archaea</taxon>
        <taxon>Methanobacteriati</taxon>
        <taxon>Methanobacteriota</taxon>
        <taxon>Stenosarchaea group</taxon>
        <taxon>Halobacteria</taxon>
        <taxon>Halobacteriales</taxon>
        <taxon>Haloarculaceae</taxon>
        <taxon>Haloarcula</taxon>
    </lineage>
</organism>
<comment type="caution">
    <text evidence="1">The sequence shown here is derived from an EMBL/GenBank/DDBJ whole genome shotgun (WGS) entry which is preliminary data.</text>
</comment>
<gene>
    <name evidence="1" type="ORF">C442_17970</name>
</gene>
<accession>M0K718</accession>
<evidence type="ECO:0000313" key="2">
    <source>
        <dbReference type="Proteomes" id="UP000011623"/>
    </source>
</evidence>
<protein>
    <recommendedName>
        <fullName evidence="3">Right handed beta helix domain-containing protein</fullName>
    </recommendedName>
</protein>
<dbReference type="Proteomes" id="UP000011623">
    <property type="component" value="Unassembled WGS sequence"/>
</dbReference>
<evidence type="ECO:0000313" key="1">
    <source>
        <dbReference type="EMBL" id="EMA17182.1"/>
    </source>
</evidence>
<evidence type="ECO:0008006" key="3">
    <source>
        <dbReference type="Google" id="ProtNLM"/>
    </source>
</evidence>
<dbReference type="AlphaFoldDB" id="M0K718"/>
<reference evidence="1 2" key="1">
    <citation type="journal article" date="2014" name="PLoS Genet.">
        <title>Phylogenetically driven sequencing of extremely halophilic archaea reveals strategies for static and dynamic osmo-response.</title>
        <authorList>
            <person name="Becker E.A."/>
            <person name="Seitzer P.M."/>
            <person name="Tritt A."/>
            <person name="Larsen D."/>
            <person name="Krusor M."/>
            <person name="Yao A.I."/>
            <person name="Wu D."/>
            <person name="Madern D."/>
            <person name="Eisen J.A."/>
            <person name="Darling A.E."/>
            <person name="Facciotti M.T."/>
        </authorList>
    </citation>
    <scope>NUCLEOTIDE SEQUENCE [LARGE SCALE GENOMIC DNA]</scope>
    <source>
        <strain evidence="1 2">JCM 13557</strain>
    </source>
</reference>
<dbReference type="RefSeq" id="WP_008312826.1">
    <property type="nucleotide sequence ID" value="NZ_AOLW01000047.1"/>
</dbReference>